<accession>A0ABR8J582</accession>
<evidence type="ECO:0000313" key="2">
    <source>
        <dbReference type="EMBL" id="MBD2692763.1"/>
    </source>
</evidence>
<dbReference type="Proteomes" id="UP000660381">
    <property type="component" value="Unassembled WGS sequence"/>
</dbReference>
<organism evidence="2 3">
    <name type="scientific">Anabaena catenula FACHB-362</name>
    <dbReference type="NCBI Taxonomy" id="2692877"/>
    <lineage>
        <taxon>Bacteria</taxon>
        <taxon>Bacillati</taxon>
        <taxon>Cyanobacteriota</taxon>
        <taxon>Cyanophyceae</taxon>
        <taxon>Nostocales</taxon>
        <taxon>Nostocaceae</taxon>
        <taxon>Anabaena</taxon>
    </lineage>
</organism>
<dbReference type="RefSeq" id="WP_190907111.1">
    <property type="nucleotide sequence ID" value="NZ_JACJTQ010000018.1"/>
</dbReference>
<sequence>MLLKTFAYSMIGFSSAIALTLGNVKSAFALSGFTGAFDVNNFTLTSTSSSGNITEANNLNTSNAAAGEGIIFGPDNNDSPGYTGNTLGTKTVRIDWLINITSASAGNISFRWAYDSLDSFPDDEAGYFVNSTYTTLGTIPVETSAAPIKIPLVNGDTFGFWVSSNTNTGGYGYLTISNFDATPVPFDFSPSTATVVFLGGFWGVRRFRKSLMRQRGSITQE</sequence>
<keyword evidence="1" id="KW-0732">Signal</keyword>
<comment type="caution">
    <text evidence="2">The sequence shown here is derived from an EMBL/GenBank/DDBJ whole genome shotgun (WGS) entry which is preliminary data.</text>
</comment>
<evidence type="ECO:0000256" key="1">
    <source>
        <dbReference type="SAM" id="SignalP"/>
    </source>
</evidence>
<keyword evidence="3" id="KW-1185">Reference proteome</keyword>
<feature type="signal peptide" evidence="1">
    <location>
        <begin position="1"/>
        <end position="29"/>
    </location>
</feature>
<proteinExistence type="predicted"/>
<feature type="chain" id="PRO_5045361327" description="PEP-CTERM sorting domain-containing protein" evidence="1">
    <location>
        <begin position="30"/>
        <end position="221"/>
    </location>
</feature>
<dbReference type="EMBL" id="JACJTQ010000018">
    <property type="protein sequence ID" value="MBD2692763.1"/>
    <property type="molecule type" value="Genomic_DNA"/>
</dbReference>
<name>A0ABR8J582_9NOST</name>
<evidence type="ECO:0000313" key="3">
    <source>
        <dbReference type="Proteomes" id="UP000660381"/>
    </source>
</evidence>
<reference evidence="2 3" key="1">
    <citation type="journal article" date="2020" name="ISME J.">
        <title>Comparative genomics reveals insights into cyanobacterial evolution and habitat adaptation.</title>
        <authorList>
            <person name="Chen M.Y."/>
            <person name="Teng W.K."/>
            <person name="Zhao L."/>
            <person name="Hu C.X."/>
            <person name="Zhou Y.K."/>
            <person name="Han B.P."/>
            <person name="Song L.R."/>
            <person name="Shu W.S."/>
        </authorList>
    </citation>
    <scope>NUCLEOTIDE SEQUENCE [LARGE SCALE GENOMIC DNA]</scope>
    <source>
        <strain evidence="2 3">FACHB-362</strain>
    </source>
</reference>
<protein>
    <recommendedName>
        <fullName evidence="4">PEP-CTERM sorting domain-containing protein</fullName>
    </recommendedName>
</protein>
<gene>
    <name evidence="2" type="ORF">H6G68_13520</name>
</gene>
<evidence type="ECO:0008006" key="4">
    <source>
        <dbReference type="Google" id="ProtNLM"/>
    </source>
</evidence>